<dbReference type="Proteomes" id="UP001057402">
    <property type="component" value="Chromosome 4"/>
</dbReference>
<dbReference type="EMBL" id="CM042883">
    <property type="protein sequence ID" value="KAI4373350.1"/>
    <property type="molecule type" value="Genomic_DNA"/>
</dbReference>
<comment type="caution">
    <text evidence="1">The sequence shown here is derived from an EMBL/GenBank/DDBJ whole genome shotgun (WGS) entry which is preliminary data.</text>
</comment>
<protein>
    <submittedName>
        <fullName evidence="1">Uncharacterized protein</fullName>
    </submittedName>
</protein>
<keyword evidence="2" id="KW-1185">Reference proteome</keyword>
<sequence>MVVPKIAERSFNMCFESTPTFHQRLQSRRSHYRFKYEPAHTKVTTQELCSGKTLDKTLEVGILEVD</sequence>
<evidence type="ECO:0000313" key="1">
    <source>
        <dbReference type="EMBL" id="KAI4373350.1"/>
    </source>
</evidence>
<accession>A0ACB9R376</accession>
<name>A0ACB9R376_9MYRT</name>
<proteinExistence type="predicted"/>
<gene>
    <name evidence="1" type="ORF">MLD38_011483</name>
</gene>
<organism evidence="1 2">
    <name type="scientific">Melastoma candidum</name>
    <dbReference type="NCBI Taxonomy" id="119954"/>
    <lineage>
        <taxon>Eukaryota</taxon>
        <taxon>Viridiplantae</taxon>
        <taxon>Streptophyta</taxon>
        <taxon>Embryophyta</taxon>
        <taxon>Tracheophyta</taxon>
        <taxon>Spermatophyta</taxon>
        <taxon>Magnoliopsida</taxon>
        <taxon>eudicotyledons</taxon>
        <taxon>Gunneridae</taxon>
        <taxon>Pentapetalae</taxon>
        <taxon>rosids</taxon>
        <taxon>malvids</taxon>
        <taxon>Myrtales</taxon>
        <taxon>Melastomataceae</taxon>
        <taxon>Melastomatoideae</taxon>
        <taxon>Melastomateae</taxon>
        <taxon>Melastoma</taxon>
    </lineage>
</organism>
<reference evidence="2" key="1">
    <citation type="journal article" date="2023" name="Front. Plant Sci.">
        <title>Chromosomal-level genome assembly of Melastoma candidum provides insights into trichome evolution.</title>
        <authorList>
            <person name="Zhong Y."/>
            <person name="Wu W."/>
            <person name="Sun C."/>
            <person name="Zou P."/>
            <person name="Liu Y."/>
            <person name="Dai S."/>
            <person name="Zhou R."/>
        </authorList>
    </citation>
    <scope>NUCLEOTIDE SEQUENCE [LARGE SCALE GENOMIC DNA]</scope>
</reference>
<evidence type="ECO:0000313" key="2">
    <source>
        <dbReference type="Proteomes" id="UP001057402"/>
    </source>
</evidence>